<dbReference type="GO" id="GO:0004375">
    <property type="term" value="F:glycine dehydrogenase (decarboxylating) activity"/>
    <property type="evidence" value="ECO:0007669"/>
    <property type="project" value="InterPro"/>
</dbReference>
<evidence type="ECO:0000256" key="1">
    <source>
        <dbReference type="ARBA" id="ARBA00023002"/>
    </source>
</evidence>
<dbReference type="Pfam" id="PF02347">
    <property type="entry name" value="GDC-P"/>
    <property type="match status" value="1"/>
</dbReference>
<dbReference type="EMBL" id="BAAADV010000005">
    <property type="protein sequence ID" value="GAA0676119.1"/>
    <property type="molecule type" value="Genomic_DNA"/>
</dbReference>
<dbReference type="AlphaFoldDB" id="A0AAV3TBU7"/>
<feature type="domain" description="Glycine cleavage system P-protein N-terminal" evidence="3">
    <location>
        <begin position="34"/>
        <end position="450"/>
    </location>
</feature>
<dbReference type="RefSeq" id="WP_343774361.1">
    <property type="nucleotide sequence ID" value="NZ_BAAADV010000005.1"/>
</dbReference>
<sequence length="468" mass="50474">MPLAATNGRDRRSQQAAGDEGAPVTRESAGGSPYAPHGESETAAMLSAVGVDSAEELFDVPESVRFDGEFGIDARGEREIREELRSMLGRNDDLVELLGRGHYDHYVPSLVDHISQRSEFLTSYTQYQPEIAQGFLQVLFEYQSLFVELTGLEIVNCSMYDAATALGEAATLADRVRSASGHRVLVPEHLRAERRDVLANYVSGTDLTVESYSMADGNVDLAALDDLLDDDAVMVYAETPTVRGAIEEGLGDVADLTHDNDALFCLGSDPIALSLLEEPASVGADVVVGDASVLGLPASYGMGLGLFATREDYVRQVPGRLVGASDDAGGRRAYTLTLQTREQHIRKERATSNICTNQAWVALRTAIHAAWLGPSGLVEEAERAVEQAQELAARLDAVPGVEAPVHDRHHFREFVARTDSSADEIAADLADRGFAVHALDDDLVQICATDHDDATLDEFVAAFEEVTA</sequence>
<dbReference type="InterPro" id="IPR015421">
    <property type="entry name" value="PyrdxlP-dep_Trfase_major"/>
</dbReference>
<dbReference type="GO" id="GO:0009116">
    <property type="term" value="P:nucleoside metabolic process"/>
    <property type="evidence" value="ECO:0007669"/>
    <property type="project" value="InterPro"/>
</dbReference>
<dbReference type="PANTHER" id="PTHR42806:SF1">
    <property type="entry name" value="GLYCINE DEHYDROGENASE (DECARBOXYLATING)"/>
    <property type="match status" value="1"/>
</dbReference>
<dbReference type="InterPro" id="IPR015422">
    <property type="entry name" value="PyrdxlP-dep_Trfase_small"/>
</dbReference>
<accession>A0AAV3TBU7</accession>
<proteinExistence type="predicted"/>
<feature type="region of interest" description="Disordered" evidence="2">
    <location>
        <begin position="1"/>
        <end position="40"/>
    </location>
</feature>
<dbReference type="InterPro" id="IPR049315">
    <property type="entry name" value="GDC-P_N"/>
</dbReference>
<evidence type="ECO:0000313" key="5">
    <source>
        <dbReference type="Proteomes" id="UP001500420"/>
    </source>
</evidence>
<dbReference type="Gene3D" id="3.90.1150.10">
    <property type="entry name" value="Aspartate Aminotransferase, domain 1"/>
    <property type="match status" value="1"/>
</dbReference>
<dbReference type="InterPro" id="IPR015424">
    <property type="entry name" value="PyrdxlP-dep_Trfase"/>
</dbReference>
<name>A0AAV3TBU7_9EURY</name>
<dbReference type="Gene3D" id="3.40.640.10">
    <property type="entry name" value="Type I PLP-dependent aspartate aminotransferase-like (Major domain)"/>
    <property type="match status" value="1"/>
</dbReference>
<dbReference type="SUPFAM" id="SSF53383">
    <property type="entry name" value="PLP-dependent transferases"/>
    <property type="match status" value="1"/>
</dbReference>
<evidence type="ECO:0000256" key="2">
    <source>
        <dbReference type="SAM" id="MobiDB-lite"/>
    </source>
</evidence>
<keyword evidence="1" id="KW-0560">Oxidoreductase</keyword>
<dbReference type="NCBIfam" id="NF001696">
    <property type="entry name" value="PRK00451.1"/>
    <property type="match status" value="1"/>
</dbReference>
<evidence type="ECO:0000259" key="3">
    <source>
        <dbReference type="Pfam" id="PF02347"/>
    </source>
</evidence>
<evidence type="ECO:0000313" key="4">
    <source>
        <dbReference type="EMBL" id="GAA0676119.1"/>
    </source>
</evidence>
<keyword evidence="5" id="KW-1185">Reference proteome</keyword>
<gene>
    <name evidence="4" type="primary">gcvPA_1</name>
    <name evidence="4" type="ORF">GCM10009020_24890</name>
</gene>
<protein>
    <submittedName>
        <fullName evidence="4">Aminomethyl-transferring glycine dehydrogenase subunit GcvPA</fullName>
    </submittedName>
</protein>
<dbReference type="PANTHER" id="PTHR42806">
    <property type="entry name" value="GLYCINE CLEAVAGE SYSTEM P-PROTEIN"/>
    <property type="match status" value="1"/>
</dbReference>
<reference evidence="4 5" key="1">
    <citation type="journal article" date="2019" name="Int. J. Syst. Evol. Microbiol.">
        <title>The Global Catalogue of Microorganisms (GCM) 10K type strain sequencing project: providing services to taxonomists for standard genome sequencing and annotation.</title>
        <authorList>
            <consortium name="The Broad Institute Genomics Platform"/>
            <consortium name="The Broad Institute Genome Sequencing Center for Infectious Disease"/>
            <person name="Wu L."/>
            <person name="Ma J."/>
        </authorList>
    </citation>
    <scope>NUCLEOTIDE SEQUENCE [LARGE SCALE GENOMIC DNA]</scope>
    <source>
        <strain evidence="4 5">JCM 16328</strain>
    </source>
</reference>
<comment type="caution">
    <text evidence="4">The sequence shown here is derived from an EMBL/GenBank/DDBJ whole genome shotgun (WGS) entry which is preliminary data.</text>
</comment>
<dbReference type="InterPro" id="IPR023010">
    <property type="entry name" value="GcvPA"/>
</dbReference>
<organism evidence="4 5">
    <name type="scientific">Natronoarchaeum mannanilyticum</name>
    <dbReference type="NCBI Taxonomy" id="926360"/>
    <lineage>
        <taxon>Archaea</taxon>
        <taxon>Methanobacteriati</taxon>
        <taxon>Methanobacteriota</taxon>
        <taxon>Stenosarchaea group</taxon>
        <taxon>Halobacteria</taxon>
        <taxon>Halobacteriales</taxon>
        <taxon>Natronoarchaeaceae</taxon>
    </lineage>
</organism>
<dbReference type="Proteomes" id="UP001500420">
    <property type="component" value="Unassembled WGS sequence"/>
</dbReference>